<feature type="binding site" evidence="2">
    <location>
        <position position="76"/>
    </location>
    <ligand>
        <name>Fe cation</name>
        <dbReference type="ChEBI" id="CHEBI:24875"/>
    </ligand>
</feature>
<reference key="3">
    <citation type="submission" date="2010-02" db="EMBL/GenBank/DDBJ databases">
        <title>Complete genome sequence of Thermosphaera aggregans type strain (M11TL).</title>
        <authorList>
            <consortium name="US DOE Joint Genome Institute (JGI-PGF)"/>
            <person name="Spring S."/>
            <person name="Lapidus A."/>
            <person name="Munk C."/>
            <person name="Schroeder M."/>
            <person name="Glavina Del Rio T."/>
            <person name="Tice H."/>
            <person name="Copeland A."/>
            <person name="Cheng J.-F."/>
            <person name="Lucas S."/>
            <person name="Chen F."/>
            <person name="Nolan M."/>
            <person name="Bruce D."/>
            <person name="Goodwin L."/>
            <person name="Pitluck S."/>
            <person name="Ivanova N."/>
            <person name="Mavromatis K."/>
            <person name="Ovchinnikova G."/>
            <person name="Pati A."/>
            <person name="Chen A."/>
            <person name="Palaniappan K."/>
            <person name="Land M."/>
            <person name="Hauser L."/>
            <person name="Chang Y.-J."/>
            <person name="Jeffries C.C."/>
            <person name="Brettin T."/>
            <person name="Detter J.C."/>
            <person name="Tapia R."/>
            <person name="Han C."/>
            <person name="Chain P."/>
            <person name="Heimerl T."/>
            <person name="Weik F."/>
            <person name="Goker M."/>
            <person name="Rachel R."/>
            <person name="Bristow J."/>
            <person name="Eisen J.A."/>
            <person name="Markowitz V."/>
            <person name="Hugenholtz P."/>
            <person name="Kyrpides N.C."/>
            <person name="Klenk H.-P."/>
        </authorList>
    </citation>
    <scope>NUCLEOTIDE SEQUENCE</scope>
    <source>
        <strain>DSM 11486</strain>
    </source>
</reference>
<keyword evidence="2" id="KW-0460">Magnesium</keyword>
<organism evidence="4 5">
    <name type="scientific">Thermosphaera aggregans (strain DSM 11486 / M11TL)</name>
    <dbReference type="NCBI Taxonomy" id="633148"/>
    <lineage>
        <taxon>Archaea</taxon>
        <taxon>Thermoproteota</taxon>
        <taxon>Thermoprotei</taxon>
        <taxon>Desulfurococcales</taxon>
        <taxon>Desulfurococcaceae</taxon>
        <taxon>Thermosphaera</taxon>
    </lineage>
</organism>
<dbReference type="AlphaFoldDB" id="D5U199"/>
<evidence type="ECO:0000313" key="4">
    <source>
        <dbReference type="EMBL" id="ADG90899.1"/>
    </source>
</evidence>
<dbReference type="GO" id="GO:0016151">
    <property type="term" value="F:nickel cation binding"/>
    <property type="evidence" value="ECO:0007669"/>
    <property type="project" value="InterPro"/>
</dbReference>
<feature type="domain" description="NADH-quinone oxidoreductase subunit D" evidence="3">
    <location>
        <begin position="127"/>
        <end position="294"/>
    </location>
</feature>
<dbReference type="Pfam" id="PF00374">
    <property type="entry name" value="NiFeSe_Hases"/>
    <property type="match status" value="1"/>
</dbReference>
<evidence type="ECO:0000313" key="5">
    <source>
        <dbReference type="Proteomes" id="UP000002376"/>
    </source>
</evidence>
<dbReference type="GO" id="GO:0016651">
    <property type="term" value="F:oxidoreductase activity, acting on NAD(P)H"/>
    <property type="evidence" value="ECO:0007669"/>
    <property type="project" value="InterPro"/>
</dbReference>
<reference evidence="5" key="2">
    <citation type="journal article" date="2010" name="Stand. Genomic Sci.">
        <title>Complete genome sequence of Thermosphaera aggregans type strain (M11TLT).</title>
        <authorList>
            <person name="Spring S."/>
            <person name="Rachel R."/>
            <person name="Lapidus A."/>
            <person name="Davenport K."/>
            <person name="Tice H."/>
            <person name="Copeland A."/>
            <person name="Cheng J.-F."/>
            <person name="Lucas S."/>
            <person name="Chen F."/>
            <person name="Nolan M."/>
            <person name="Bruce D."/>
            <person name="Goodwin L."/>
            <person name="Pitluck S."/>
            <person name="Ivanova N."/>
            <person name="Mavromatis K."/>
            <person name="Ovchinnikova G."/>
            <person name="Pati A."/>
            <person name="Chen A."/>
            <person name="Palaniappan K."/>
            <person name="Land M."/>
            <person name="Hauser L."/>
            <person name="Chang Y.-J."/>
            <person name="Jeffries C.C."/>
            <person name="Brettin T."/>
            <person name="Detter J.C."/>
            <person name="Tapia R."/>
            <person name="Han C."/>
            <person name="Heimerl T."/>
            <person name="Weikl F."/>
            <person name="Brambilla E."/>
            <person name="Goker M."/>
            <person name="Bristow J."/>
            <person name="Eisen J.A."/>
            <person name="Markowitz V."/>
            <person name="Hugenholtz P."/>
            <person name="Kyrpides N.C."/>
            <person name="Klenk H.-P."/>
        </authorList>
    </citation>
    <scope>NUCLEOTIDE SEQUENCE [LARGE SCALE GENOMIC DNA]</scope>
    <source>
        <strain evidence="5">DSM 11486 / M11TL</strain>
    </source>
</reference>
<accession>D5U199</accession>
<dbReference type="EMBL" id="CP001939">
    <property type="protein sequence ID" value="ADG90899.1"/>
    <property type="molecule type" value="Genomic_DNA"/>
</dbReference>
<dbReference type="InterPro" id="IPR001501">
    <property type="entry name" value="Ni-dep_hyd_lsu"/>
</dbReference>
<keyword evidence="2" id="KW-0408">Iron</keyword>
<dbReference type="KEGG" id="tag:Tagg_0626"/>
<evidence type="ECO:0000256" key="2">
    <source>
        <dbReference type="PIRSR" id="PIRSR601501-1"/>
    </source>
</evidence>
<dbReference type="HOGENOM" id="CLU_015134_1_2_2"/>
<dbReference type="GO" id="GO:0048038">
    <property type="term" value="F:quinone binding"/>
    <property type="evidence" value="ECO:0007669"/>
    <property type="project" value="InterPro"/>
</dbReference>
<gene>
    <name evidence="4" type="ordered locus">Tagg_0626</name>
</gene>
<evidence type="ECO:0000256" key="1">
    <source>
        <dbReference type="ARBA" id="ARBA00023002"/>
    </source>
</evidence>
<dbReference type="GeneID" id="9165640"/>
<feature type="domain" description="NADH-quinone oxidoreductase subunit D" evidence="3">
    <location>
        <begin position="300"/>
        <end position="374"/>
    </location>
</feature>
<keyword evidence="2" id="KW-0479">Metal-binding</keyword>
<dbReference type="Proteomes" id="UP000002376">
    <property type="component" value="Chromosome"/>
</dbReference>
<dbReference type="OrthoDB" id="43567at2157"/>
<dbReference type="PANTHER" id="PTHR43485">
    <property type="entry name" value="HYDROGENASE-4 COMPONENT G"/>
    <property type="match status" value="1"/>
</dbReference>
<dbReference type="PANTHER" id="PTHR43485:SF1">
    <property type="entry name" value="FORMATE HYDROGENLYASE SUBUNIT 5-RELATED"/>
    <property type="match status" value="1"/>
</dbReference>
<reference evidence="4 5" key="1">
    <citation type="journal article" date="2010" name="Stand. Genomic Sci.">
        <title>Complete genome sequence of Thermosphaera aggregans type strain (M11TL).</title>
        <authorList>
            <person name="Spring S."/>
            <person name="Rachel R."/>
            <person name="Lapidus A."/>
            <person name="Davenport K."/>
            <person name="Tice H."/>
            <person name="Copeland A."/>
            <person name="Cheng J.F."/>
            <person name="Lucas S."/>
            <person name="Chen F."/>
            <person name="Nolan M."/>
            <person name="Bruce D."/>
            <person name="Goodwin L."/>
            <person name="Pitluck S."/>
            <person name="Ivanova N."/>
            <person name="Mavromatis K."/>
            <person name="Ovchinnikova G."/>
            <person name="Pati A."/>
            <person name="Chen A."/>
            <person name="Palaniappan K."/>
            <person name="Land M."/>
            <person name="Hauser L."/>
            <person name="Chang Y.J."/>
            <person name="Jeffries C.C."/>
            <person name="Brettin T."/>
            <person name="Detter J.C."/>
            <person name="Tapia R."/>
            <person name="Han C."/>
            <person name="Heimerl T."/>
            <person name="Weikl F."/>
            <person name="Brambilla E."/>
            <person name="Goker M."/>
            <person name="Bristow J."/>
            <person name="Eisen J.A."/>
            <person name="Markowitz V."/>
            <person name="Hugenholtz P."/>
            <person name="Kyrpides N.C."/>
            <person name="Klenk H.P."/>
        </authorList>
    </citation>
    <scope>NUCLEOTIDE SEQUENCE [LARGE SCALE GENOMIC DNA]</scope>
    <source>
        <strain evidence="5">DSM 11486 / M11TL</strain>
    </source>
</reference>
<name>D5U199_THEAM</name>
<keyword evidence="5" id="KW-1185">Reference proteome</keyword>
<protein>
    <submittedName>
        <fullName evidence="4">NADH-ubiquinone oxidoreductase chain 49kDa</fullName>
    </submittedName>
</protein>
<dbReference type="eggNOG" id="arCOG01547">
    <property type="taxonomic scope" value="Archaea"/>
</dbReference>
<dbReference type="InterPro" id="IPR001135">
    <property type="entry name" value="NADH_Q_OxRdtase_suD"/>
</dbReference>
<keyword evidence="2" id="KW-0533">Nickel</keyword>
<dbReference type="Gene3D" id="1.10.645.10">
    <property type="entry name" value="Cytochrome-c3 Hydrogenase, chain B"/>
    <property type="match status" value="1"/>
</dbReference>
<evidence type="ECO:0000259" key="3">
    <source>
        <dbReference type="Pfam" id="PF00346"/>
    </source>
</evidence>
<feature type="binding site" evidence="2">
    <location>
        <position position="54"/>
    </location>
    <ligand>
        <name>Mg(2+)</name>
        <dbReference type="ChEBI" id="CHEBI:18420"/>
    </ligand>
</feature>
<dbReference type="RefSeq" id="WP_013129492.1">
    <property type="nucleotide sequence ID" value="NC_014160.1"/>
</dbReference>
<dbReference type="GO" id="GO:0051287">
    <property type="term" value="F:NAD binding"/>
    <property type="evidence" value="ECO:0007669"/>
    <property type="project" value="InterPro"/>
</dbReference>
<feature type="binding site" evidence="2">
    <location>
        <position position="371"/>
    </location>
    <ligand>
        <name>Fe cation</name>
        <dbReference type="ChEBI" id="CHEBI:24875"/>
    </ligand>
</feature>
<dbReference type="SUPFAM" id="SSF56762">
    <property type="entry name" value="HydB/Nqo4-like"/>
    <property type="match status" value="1"/>
</dbReference>
<dbReference type="InterPro" id="IPR052197">
    <property type="entry name" value="ComplexI_49kDa-like"/>
</dbReference>
<keyword evidence="1" id="KW-0560">Oxidoreductase</keyword>
<dbReference type="STRING" id="633148.Tagg_0626"/>
<feature type="binding site" evidence="2">
    <location>
        <position position="335"/>
    </location>
    <ligand>
        <name>Mg(2+)</name>
        <dbReference type="ChEBI" id="CHEBI:18420"/>
    </ligand>
</feature>
<sequence length="397" mass="45060">MSVSKIIEVPLALELPVGPQHPALHEPVLLKAYADGEEIIKVEINTGYNHRGIEKLCEKNSFYRDIFIVARVCGICNLVHANCYVRAVEHILGMEISNRAKYLRVLAMELERLHSHMLINAVMAENIGFENLFMNIMLDRERIMKAKEILTGNRVLSDYMMVGGVRRDVDDVKKEKIRDILLKTEERIKYYRRVFEEDSTIIKRTVDVGTVSTSDAVKYSLVGPVARASGVRIDSRASDKYDAYSEIPFNVITRSEGDSWARMMVRWDEALESINIALHVLNHLPSDANPVPDEKKLPRKIPAGEAYTRVEAQRGELTYYVMSDGKSSNPYRVKIRTPSFNNIINSGFMYVGQTIADLPVILTSLDPCISCMERVTIIDLDKKISYKLSFKELAKGV</sequence>
<comment type="cofactor">
    <cofactor evidence="2">
        <name>Fe cation</name>
        <dbReference type="ChEBI" id="CHEBI:24875"/>
    </cofactor>
</comment>
<feature type="binding site" evidence="2">
    <location>
        <position position="368"/>
    </location>
    <ligand>
        <name>Ni(2+)</name>
        <dbReference type="ChEBI" id="CHEBI:49786"/>
    </ligand>
</feature>
<feature type="binding site" evidence="2">
    <location>
        <position position="76"/>
    </location>
    <ligand>
        <name>Ni(2+)</name>
        <dbReference type="ChEBI" id="CHEBI:49786"/>
    </ligand>
</feature>
<dbReference type="Pfam" id="PF00346">
    <property type="entry name" value="Complex1_49kDa"/>
    <property type="match status" value="2"/>
</dbReference>
<keyword evidence="4" id="KW-0830">Ubiquinone</keyword>
<proteinExistence type="predicted"/>
<feature type="binding site" evidence="2">
    <location>
        <position position="73"/>
    </location>
    <ligand>
        <name>Ni(2+)</name>
        <dbReference type="ChEBI" id="CHEBI:49786"/>
    </ligand>
</feature>
<dbReference type="InterPro" id="IPR029014">
    <property type="entry name" value="NiFe-Hase_large"/>
</dbReference>
<comment type="cofactor">
    <cofactor evidence="2">
        <name>Ni(2+)</name>
        <dbReference type="ChEBI" id="CHEBI:49786"/>
    </cofactor>
</comment>